<keyword evidence="2" id="KW-0472">Membrane</keyword>
<evidence type="ECO:0000313" key="3">
    <source>
        <dbReference type="EMBL" id="TPN82078.1"/>
    </source>
</evidence>
<dbReference type="RefSeq" id="WP_140596753.1">
    <property type="nucleotide sequence ID" value="NZ_VFWZ01000009.1"/>
</dbReference>
<evidence type="ECO:0008006" key="5">
    <source>
        <dbReference type="Google" id="ProtNLM"/>
    </source>
</evidence>
<keyword evidence="1" id="KW-0175">Coiled coil</keyword>
<evidence type="ECO:0000256" key="1">
    <source>
        <dbReference type="SAM" id="Coils"/>
    </source>
</evidence>
<keyword evidence="2" id="KW-1133">Transmembrane helix</keyword>
<proteinExistence type="predicted"/>
<dbReference type="OrthoDB" id="1439272at2"/>
<evidence type="ECO:0000313" key="4">
    <source>
        <dbReference type="Proteomes" id="UP000315540"/>
    </source>
</evidence>
<reference evidence="3 4" key="1">
    <citation type="submission" date="2019-06" db="EMBL/GenBank/DDBJ databases">
        <authorList>
            <person name="Meng X."/>
        </authorList>
    </citation>
    <scope>NUCLEOTIDE SEQUENCE [LARGE SCALE GENOMIC DNA]</scope>
    <source>
        <strain evidence="3 4">M625</strain>
    </source>
</reference>
<feature type="coiled-coil region" evidence="1">
    <location>
        <begin position="120"/>
        <end position="175"/>
    </location>
</feature>
<name>A0A504J247_9FLAO</name>
<dbReference type="EMBL" id="VFWZ01000009">
    <property type="protein sequence ID" value="TPN82078.1"/>
    <property type="molecule type" value="Genomic_DNA"/>
</dbReference>
<dbReference type="AlphaFoldDB" id="A0A504J247"/>
<evidence type="ECO:0000256" key="2">
    <source>
        <dbReference type="SAM" id="Phobius"/>
    </source>
</evidence>
<keyword evidence="4" id="KW-1185">Reference proteome</keyword>
<protein>
    <recommendedName>
        <fullName evidence="5">Anti-sigma factor</fullName>
    </recommendedName>
</protein>
<gene>
    <name evidence="3" type="ORF">FHK87_21870</name>
</gene>
<keyword evidence="2" id="KW-0812">Transmembrane</keyword>
<feature type="transmembrane region" description="Helical" evidence="2">
    <location>
        <begin position="44"/>
        <end position="63"/>
    </location>
</feature>
<accession>A0A504J247</accession>
<sequence>MDDLEKYIIDNKNKFEEHNPDVSKIWSAIESQLPDQKKYKIYNLAWFKVAASILIIIGTFSIMSRINTIKTTQNQTNPIVQQELRDIDTYYKDLVAFQVKLVENNPKLQPEEKEKFLSFMKELDIEHEILKQEMNKNLNNEYILEAIVNNYKKRIELIENLLEQINNSKKSYHNEGYVL</sequence>
<comment type="caution">
    <text evidence="3">The sequence shown here is derived from an EMBL/GenBank/DDBJ whole genome shotgun (WGS) entry which is preliminary data.</text>
</comment>
<dbReference type="Proteomes" id="UP000315540">
    <property type="component" value="Unassembled WGS sequence"/>
</dbReference>
<organism evidence="3 4">
    <name type="scientific">Aquimarina algicola</name>
    <dbReference type="NCBI Taxonomy" id="2589995"/>
    <lineage>
        <taxon>Bacteria</taxon>
        <taxon>Pseudomonadati</taxon>
        <taxon>Bacteroidota</taxon>
        <taxon>Flavobacteriia</taxon>
        <taxon>Flavobacteriales</taxon>
        <taxon>Flavobacteriaceae</taxon>
        <taxon>Aquimarina</taxon>
    </lineage>
</organism>